<dbReference type="AlphaFoldDB" id="A0A371GZ10"/>
<name>A0A371GZ10_MUCPR</name>
<keyword evidence="2" id="KW-1185">Reference proteome</keyword>
<evidence type="ECO:0000313" key="2">
    <source>
        <dbReference type="Proteomes" id="UP000257109"/>
    </source>
</evidence>
<feature type="non-terminal residue" evidence="1">
    <location>
        <position position="1"/>
    </location>
</feature>
<evidence type="ECO:0000313" key="1">
    <source>
        <dbReference type="EMBL" id="RDX95686.1"/>
    </source>
</evidence>
<organism evidence="1 2">
    <name type="scientific">Mucuna pruriens</name>
    <name type="common">Velvet bean</name>
    <name type="synonym">Dolichos pruriens</name>
    <dbReference type="NCBI Taxonomy" id="157652"/>
    <lineage>
        <taxon>Eukaryota</taxon>
        <taxon>Viridiplantae</taxon>
        <taxon>Streptophyta</taxon>
        <taxon>Embryophyta</taxon>
        <taxon>Tracheophyta</taxon>
        <taxon>Spermatophyta</taxon>
        <taxon>Magnoliopsida</taxon>
        <taxon>eudicotyledons</taxon>
        <taxon>Gunneridae</taxon>
        <taxon>Pentapetalae</taxon>
        <taxon>rosids</taxon>
        <taxon>fabids</taxon>
        <taxon>Fabales</taxon>
        <taxon>Fabaceae</taxon>
        <taxon>Papilionoideae</taxon>
        <taxon>50 kb inversion clade</taxon>
        <taxon>NPAAA clade</taxon>
        <taxon>indigoferoid/millettioid clade</taxon>
        <taxon>Phaseoleae</taxon>
        <taxon>Mucuna</taxon>
    </lineage>
</organism>
<sequence length="91" mass="10526">MPQTYEGNQGPNLRTNSLQEGEFDIILTNLEEEPQARYEEKEKMDTKALQGPMIKGRMRRLQEEVLKKIGLLKSLEESTQSLTIYFICAFS</sequence>
<reference evidence="1" key="1">
    <citation type="submission" date="2018-05" db="EMBL/GenBank/DDBJ databases">
        <title>Draft genome of Mucuna pruriens seed.</title>
        <authorList>
            <person name="Nnadi N.E."/>
            <person name="Vos R."/>
            <person name="Hasami M.H."/>
            <person name="Devisetty U.K."/>
            <person name="Aguiy J.C."/>
        </authorList>
    </citation>
    <scope>NUCLEOTIDE SEQUENCE [LARGE SCALE GENOMIC DNA]</scope>
    <source>
        <strain evidence="1">JCA_2017</strain>
    </source>
</reference>
<proteinExistence type="predicted"/>
<accession>A0A371GZ10</accession>
<gene>
    <name evidence="1" type="ORF">CR513_21766</name>
</gene>
<protein>
    <submittedName>
        <fullName evidence="1">Uncharacterized protein</fullName>
    </submittedName>
</protein>
<dbReference type="EMBL" id="QJKJ01004065">
    <property type="protein sequence ID" value="RDX95686.1"/>
    <property type="molecule type" value="Genomic_DNA"/>
</dbReference>
<comment type="caution">
    <text evidence="1">The sequence shown here is derived from an EMBL/GenBank/DDBJ whole genome shotgun (WGS) entry which is preliminary data.</text>
</comment>
<dbReference type="Proteomes" id="UP000257109">
    <property type="component" value="Unassembled WGS sequence"/>
</dbReference>